<dbReference type="EMBL" id="JARYZI010000014">
    <property type="protein sequence ID" value="MDH8679659.1"/>
    <property type="molecule type" value="Genomic_DNA"/>
</dbReference>
<feature type="transmembrane region" description="Helical" evidence="6">
    <location>
        <begin position="27"/>
        <end position="54"/>
    </location>
</feature>
<keyword evidence="2" id="KW-1003">Cell membrane</keyword>
<dbReference type="NCBIfam" id="TIGR01195">
    <property type="entry name" value="oadG_fam"/>
    <property type="match status" value="1"/>
</dbReference>
<organism evidence="7 8">
    <name type="scientific">Fusibacter bizertensis</name>
    <dbReference type="NCBI Taxonomy" id="1488331"/>
    <lineage>
        <taxon>Bacteria</taxon>
        <taxon>Bacillati</taxon>
        <taxon>Bacillota</taxon>
        <taxon>Clostridia</taxon>
        <taxon>Eubacteriales</taxon>
        <taxon>Eubacteriales Family XII. Incertae Sedis</taxon>
        <taxon>Fusibacter</taxon>
    </lineage>
</organism>
<reference evidence="7 8" key="1">
    <citation type="submission" date="2023-04" db="EMBL/GenBank/DDBJ databases">
        <title>Fusibacter bizertensis strain WBS, isolated from littoral bottom sediments of the Arctic seas - biochemical and genomic analysis.</title>
        <authorList>
            <person name="Brioukhanov A.L."/>
        </authorList>
    </citation>
    <scope>NUCLEOTIDE SEQUENCE [LARGE SCALE GENOMIC DNA]</scope>
    <source>
        <strain evidence="7 8">WBS</strain>
    </source>
</reference>
<accession>A0ABT6NGW7</accession>
<dbReference type="Pfam" id="PF04277">
    <property type="entry name" value="OAD_gamma"/>
    <property type="match status" value="1"/>
</dbReference>
<comment type="subcellular location">
    <subcellularLocation>
        <location evidence="1">Cell membrane</location>
    </subcellularLocation>
</comment>
<evidence type="ECO:0000256" key="3">
    <source>
        <dbReference type="ARBA" id="ARBA00022692"/>
    </source>
</evidence>
<protein>
    <submittedName>
        <fullName evidence="7">OadG family protein</fullName>
    </submittedName>
</protein>
<dbReference type="InterPro" id="IPR005899">
    <property type="entry name" value="Na_pump_deCOase"/>
</dbReference>
<evidence type="ECO:0000256" key="4">
    <source>
        <dbReference type="ARBA" id="ARBA00022989"/>
    </source>
</evidence>
<evidence type="ECO:0000313" key="7">
    <source>
        <dbReference type="EMBL" id="MDH8679659.1"/>
    </source>
</evidence>
<keyword evidence="8" id="KW-1185">Reference proteome</keyword>
<evidence type="ECO:0000256" key="1">
    <source>
        <dbReference type="ARBA" id="ARBA00004236"/>
    </source>
</evidence>
<sequence>MHVLESFKHADTFSQMPMGDKMLATGYVILLGMGITVVALVLIWIVTVLMSFIIRKMEKSQEIRKVPNAPKPAVASTVEAPALQVKQEDDEELIAVISAAIAATLNTSMQNIKVTNIRRISDNTPTWGKVGRNDVMNARL</sequence>
<name>A0ABT6NGW7_9FIRM</name>
<evidence type="ECO:0000256" key="6">
    <source>
        <dbReference type="SAM" id="Phobius"/>
    </source>
</evidence>
<dbReference type="Proteomes" id="UP001158045">
    <property type="component" value="Unassembled WGS sequence"/>
</dbReference>
<comment type="caution">
    <text evidence="7">The sequence shown here is derived from an EMBL/GenBank/DDBJ whole genome shotgun (WGS) entry which is preliminary data.</text>
</comment>
<keyword evidence="5 6" id="KW-0472">Membrane</keyword>
<evidence type="ECO:0000256" key="5">
    <source>
        <dbReference type="ARBA" id="ARBA00023136"/>
    </source>
</evidence>
<evidence type="ECO:0000313" key="8">
    <source>
        <dbReference type="Proteomes" id="UP001158045"/>
    </source>
</evidence>
<keyword evidence="4 6" id="KW-1133">Transmembrane helix</keyword>
<keyword evidence="3 6" id="KW-0812">Transmembrane</keyword>
<proteinExistence type="predicted"/>
<evidence type="ECO:0000256" key="2">
    <source>
        <dbReference type="ARBA" id="ARBA00022475"/>
    </source>
</evidence>
<dbReference type="RefSeq" id="WP_281095554.1">
    <property type="nucleotide sequence ID" value="NZ_JARYZI010000014.1"/>
</dbReference>
<gene>
    <name evidence="7" type="ORF">QE109_15985</name>
</gene>